<name>A0A1X7BNW7_9RHOB</name>
<gene>
    <name evidence="1" type="ORF">ROA7745_01127</name>
</gene>
<dbReference type="OrthoDB" id="7889062at2"/>
<reference evidence="1 2" key="1">
    <citation type="submission" date="2017-03" db="EMBL/GenBank/DDBJ databases">
        <authorList>
            <person name="Afonso C.L."/>
            <person name="Miller P.J."/>
            <person name="Scott M.A."/>
            <person name="Spackman E."/>
            <person name="Goraichik I."/>
            <person name="Dimitrov K.M."/>
            <person name="Suarez D.L."/>
            <person name="Swayne D.E."/>
        </authorList>
    </citation>
    <scope>NUCLEOTIDE SEQUENCE [LARGE SCALE GENOMIC DNA]</scope>
    <source>
        <strain evidence="1 2">CECT 7745</strain>
    </source>
</reference>
<accession>A0A1X7BNW7</accession>
<evidence type="ECO:0000313" key="2">
    <source>
        <dbReference type="Proteomes" id="UP000193224"/>
    </source>
</evidence>
<dbReference type="EMBL" id="FWXB01000003">
    <property type="protein sequence ID" value="SMC11315.1"/>
    <property type="molecule type" value="Genomic_DNA"/>
</dbReference>
<dbReference type="RefSeq" id="WP_085799284.1">
    <property type="nucleotide sequence ID" value="NZ_FWXB01000003.1"/>
</dbReference>
<keyword evidence="2" id="KW-1185">Reference proteome</keyword>
<evidence type="ECO:0008006" key="3">
    <source>
        <dbReference type="Google" id="ProtNLM"/>
    </source>
</evidence>
<dbReference type="AlphaFoldDB" id="A0A1X7BNW7"/>
<sequence length="110" mass="11722">MHRLLTIAAFAGLLTGCQTTTQEPSTPVAAPKPQTAPVEASDVIIKEGSGYIVEAPILVALDVTQKCPGGKFASLSTRDGKTTSLRFKRGQRLSGEQEVAFMNCVRKMLS</sequence>
<evidence type="ECO:0000313" key="1">
    <source>
        <dbReference type="EMBL" id="SMC11315.1"/>
    </source>
</evidence>
<proteinExistence type="predicted"/>
<protein>
    <recommendedName>
        <fullName evidence="3">Lipoprotein</fullName>
    </recommendedName>
</protein>
<dbReference type="PROSITE" id="PS51257">
    <property type="entry name" value="PROKAR_LIPOPROTEIN"/>
    <property type="match status" value="1"/>
</dbReference>
<organism evidence="1 2">
    <name type="scientific">Roseovarius aestuarii</name>
    <dbReference type="NCBI Taxonomy" id="475083"/>
    <lineage>
        <taxon>Bacteria</taxon>
        <taxon>Pseudomonadati</taxon>
        <taxon>Pseudomonadota</taxon>
        <taxon>Alphaproteobacteria</taxon>
        <taxon>Rhodobacterales</taxon>
        <taxon>Roseobacteraceae</taxon>
        <taxon>Roseovarius</taxon>
    </lineage>
</organism>
<dbReference type="Proteomes" id="UP000193224">
    <property type="component" value="Unassembled WGS sequence"/>
</dbReference>